<evidence type="ECO:0000256" key="5">
    <source>
        <dbReference type="PIRSR" id="PIRSR015582-2"/>
    </source>
</evidence>
<organism evidence="7 8">
    <name type="scientific">Paralcaligenes ureilyticus</name>
    <dbReference type="NCBI Taxonomy" id="627131"/>
    <lineage>
        <taxon>Bacteria</taxon>
        <taxon>Pseudomonadati</taxon>
        <taxon>Pseudomonadota</taxon>
        <taxon>Betaproteobacteria</taxon>
        <taxon>Burkholderiales</taxon>
        <taxon>Alcaligenaceae</taxon>
        <taxon>Paralcaligenes</taxon>
    </lineage>
</organism>
<accession>A0A4R3LXL7</accession>
<feature type="binding site" evidence="5">
    <location>
        <position position="138"/>
    </location>
    <ligand>
        <name>Mg(2+)</name>
        <dbReference type="ChEBI" id="CHEBI:18420"/>
    </ligand>
</feature>
<dbReference type="Gene3D" id="3.20.20.60">
    <property type="entry name" value="Phosphoenolpyruvate-binding domains"/>
    <property type="match status" value="1"/>
</dbReference>
<evidence type="ECO:0000313" key="8">
    <source>
        <dbReference type="Proteomes" id="UP000295525"/>
    </source>
</evidence>
<dbReference type="EMBL" id="SMAJ01000015">
    <property type="protein sequence ID" value="TCT03357.1"/>
    <property type="molecule type" value="Genomic_DNA"/>
</dbReference>
<keyword evidence="2 5" id="KW-0479">Metal-binding</keyword>
<reference evidence="7 8" key="1">
    <citation type="submission" date="2019-03" db="EMBL/GenBank/DDBJ databases">
        <title>Genomic Encyclopedia of Type Strains, Phase IV (KMG-IV): sequencing the most valuable type-strain genomes for metagenomic binning, comparative biology and taxonomic classification.</title>
        <authorList>
            <person name="Goeker M."/>
        </authorList>
    </citation>
    <scope>NUCLEOTIDE SEQUENCE [LARGE SCALE GENOMIC DNA]</scope>
    <source>
        <strain evidence="7 8">DSM 24591</strain>
    </source>
</reference>
<keyword evidence="3 5" id="KW-0460">Magnesium</keyword>
<evidence type="ECO:0000256" key="1">
    <source>
        <dbReference type="ARBA" id="ARBA00001946"/>
    </source>
</evidence>
<gene>
    <name evidence="7" type="ORF">EDC26_11514</name>
</gene>
<dbReference type="InterPro" id="IPR005000">
    <property type="entry name" value="Aldolase/citrate-lyase_domain"/>
</dbReference>
<protein>
    <submittedName>
        <fullName evidence="7">Citrate lyase subunit beta/citryl-CoA lyase</fullName>
    </submittedName>
</protein>
<dbReference type="SUPFAM" id="SSF51621">
    <property type="entry name" value="Phosphoenolpyruvate/pyruvate domain"/>
    <property type="match status" value="1"/>
</dbReference>
<proteinExistence type="predicted"/>
<evidence type="ECO:0000313" key="7">
    <source>
        <dbReference type="EMBL" id="TCT03357.1"/>
    </source>
</evidence>
<keyword evidence="7" id="KW-0456">Lyase</keyword>
<comment type="caution">
    <text evidence="7">The sequence shown here is derived from an EMBL/GenBank/DDBJ whole genome shotgun (WGS) entry which is preliminary data.</text>
</comment>
<keyword evidence="8" id="KW-1185">Reference proteome</keyword>
<comment type="cofactor">
    <cofactor evidence="1">
        <name>Mg(2+)</name>
        <dbReference type="ChEBI" id="CHEBI:18420"/>
    </cofactor>
</comment>
<evidence type="ECO:0000256" key="4">
    <source>
        <dbReference type="PIRSR" id="PIRSR015582-1"/>
    </source>
</evidence>
<dbReference type="Proteomes" id="UP000295525">
    <property type="component" value="Unassembled WGS sequence"/>
</dbReference>
<dbReference type="RefSeq" id="WP_243700943.1">
    <property type="nucleotide sequence ID" value="NZ_SMAJ01000015.1"/>
</dbReference>
<dbReference type="InterPro" id="IPR015813">
    <property type="entry name" value="Pyrv/PenolPyrv_kinase-like_dom"/>
</dbReference>
<dbReference type="PANTHER" id="PTHR32308:SF0">
    <property type="entry name" value="HPCH_HPAI ALDOLASE_CITRATE LYASE DOMAIN-CONTAINING PROTEIN"/>
    <property type="match status" value="1"/>
</dbReference>
<dbReference type="AlphaFoldDB" id="A0A4R3LXL7"/>
<feature type="binding site" evidence="4">
    <location>
        <position position="138"/>
    </location>
    <ligand>
        <name>substrate</name>
    </ligand>
</feature>
<dbReference type="InterPro" id="IPR011206">
    <property type="entry name" value="Citrate_lyase_beta/mcl1/mcl2"/>
</dbReference>
<dbReference type="GO" id="GO:0016829">
    <property type="term" value="F:lyase activity"/>
    <property type="evidence" value="ECO:0007669"/>
    <property type="project" value="UniProtKB-KW"/>
</dbReference>
<feature type="domain" description="HpcH/HpaI aldolase/citrate lyase" evidence="6">
    <location>
        <begin position="15"/>
        <end position="203"/>
    </location>
</feature>
<evidence type="ECO:0000256" key="3">
    <source>
        <dbReference type="ARBA" id="ARBA00022842"/>
    </source>
</evidence>
<dbReference type="InterPro" id="IPR040442">
    <property type="entry name" value="Pyrv_kinase-like_dom_sf"/>
</dbReference>
<feature type="binding site" evidence="5">
    <location>
        <position position="165"/>
    </location>
    <ligand>
        <name>Mg(2+)</name>
        <dbReference type="ChEBI" id="CHEBI:18420"/>
    </ligand>
</feature>
<evidence type="ECO:0000256" key="2">
    <source>
        <dbReference type="ARBA" id="ARBA00022723"/>
    </source>
</evidence>
<name>A0A4R3LXL7_9BURK</name>
<evidence type="ECO:0000259" key="6">
    <source>
        <dbReference type="Pfam" id="PF03328"/>
    </source>
</evidence>
<dbReference type="PANTHER" id="PTHR32308">
    <property type="entry name" value="LYASE BETA SUBUNIT, PUTATIVE (AFU_ORTHOLOGUE AFUA_4G13030)-RELATED"/>
    <property type="match status" value="1"/>
</dbReference>
<feature type="binding site" evidence="4">
    <location>
        <position position="76"/>
    </location>
    <ligand>
        <name>substrate</name>
    </ligand>
</feature>
<dbReference type="PIRSF" id="PIRSF015582">
    <property type="entry name" value="Cit_lyase_B"/>
    <property type="match status" value="1"/>
</dbReference>
<dbReference type="GO" id="GO:0000287">
    <property type="term" value="F:magnesium ion binding"/>
    <property type="evidence" value="ECO:0007669"/>
    <property type="project" value="TreeGrafter"/>
</dbReference>
<dbReference type="GO" id="GO:0006107">
    <property type="term" value="P:oxaloacetate metabolic process"/>
    <property type="evidence" value="ECO:0007669"/>
    <property type="project" value="TreeGrafter"/>
</dbReference>
<sequence>MSMENSLRRPLSLRRSWMFVPGMDENKQRAAIAAGADVVVADLEEFTLMGDRPEARRRIVDLLQECRESAVVGAVRINKLDEDGRVDLAQIMPGKPHVVFLPHVETPEHILALDMEISRLETLHGLAPGATEIVPTIESAAGLLSLGSILRASSRVNACLLAAEDLAANLGSERGVDGIELQYARSRFLLECVAAGCVAIDCPFTFRASGALRLDLTVARRLGFKAKCVVFPEHVAVVNRSFTPSDLDVQEAHQLIAAYEAQSRADVDNIESWIDAPCCNNARRLLARHSEFLKFNDALR</sequence>
<dbReference type="Pfam" id="PF03328">
    <property type="entry name" value="HpcH_HpaI"/>
    <property type="match status" value="1"/>
</dbReference>